<dbReference type="EMBL" id="LT558119">
    <property type="protein sequence ID" value="SAM78343.1"/>
    <property type="molecule type" value="Genomic_DNA"/>
</dbReference>
<dbReference type="CDD" id="cd12872">
    <property type="entry name" value="SPRY_Ash2"/>
    <property type="match status" value="1"/>
</dbReference>
<feature type="compositionally biased region" description="Basic and acidic residues" evidence="4">
    <location>
        <begin position="25"/>
        <end position="36"/>
    </location>
</feature>
<comment type="subcellular location">
    <subcellularLocation>
        <location evidence="1">Nucleus</location>
    </subcellularLocation>
</comment>
<evidence type="ECO:0000259" key="5">
    <source>
        <dbReference type="PROSITE" id="PS50188"/>
    </source>
</evidence>
<dbReference type="InterPro" id="IPR043136">
    <property type="entry name" value="B30.2/SPRY_sf"/>
</dbReference>
<feature type="compositionally biased region" description="Basic and acidic residues" evidence="4">
    <location>
        <begin position="1"/>
        <end position="12"/>
    </location>
</feature>
<evidence type="ECO:0000256" key="4">
    <source>
        <dbReference type="SAM" id="MobiDB-lite"/>
    </source>
</evidence>
<evidence type="ECO:0000256" key="1">
    <source>
        <dbReference type="ARBA" id="ARBA00004123"/>
    </source>
</evidence>
<feature type="region of interest" description="Disordered" evidence="4">
    <location>
        <begin position="663"/>
        <end position="748"/>
    </location>
</feature>
<feature type="region of interest" description="Disordered" evidence="4">
    <location>
        <begin position="407"/>
        <end position="459"/>
    </location>
</feature>
<dbReference type="InterPro" id="IPR001870">
    <property type="entry name" value="B30.2/SPRY"/>
</dbReference>
<feature type="domain" description="B30.2/SPRY" evidence="5">
    <location>
        <begin position="189"/>
        <end position="388"/>
    </location>
</feature>
<dbReference type="PROSITE" id="PS50188">
    <property type="entry name" value="B302_SPRY"/>
    <property type="match status" value="1"/>
</dbReference>
<feature type="compositionally biased region" description="Basic and acidic residues" evidence="4">
    <location>
        <begin position="675"/>
        <end position="696"/>
    </location>
</feature>
<dbReference type="InterPro" id="IPR037353">
    <property type="entry name" value="ASH2"/>
</dbReference>
<name>A0A1K0G067_9BASI</name>
<keyword evidence="2" id="KW-0539">Nucleus</keyword>
<dbReference type="PANTHER" id="PTHR10598:SF0">
    <property type="entry name" value="SET1_ASH2 HISTONE METHYLTRANSFERASE COMPLEX SUBUNIT ASH2"/>
    <property type="match status" value="1"/>
</dbReference>
<proteinExistence type="inferred from homology"/>
<feature type="compositionally biased region" description="Low complexity" evidence="4">
    <location>
        <begin position="663"/>
        <end position="672"/>
    </location>
</feature>
<feature type="compositionally biased region" description="Low complexity" evidence="4">
    <location>
        <begin position="38"/>
        <end position="50"/>
    </location>
</feature>
<protein>
    <submittedName>
        <fullName evidence="6">Related to BRE2-subunit of COMPASS (Set1C) complex</fullName>
    </submittedName>
</protein>
<feature type="region of interest" description="Disordered" evidence="4">
    <location>
        <begin position="1"/>
        <end position="70"/>
    </location>
</feature>
<dbReference type="Proteomes" id="UP000179920">
    <property type="component" value="Chromosome III"/>
</dbReference>
<evidence type="ECO:0000256" key="2">
    <source>
        <dbReference type="ARBA" id="ARBA00023242"/>
    </source>
</evidence>
<dbReference type="AlphaFoldDB" id="A0A1K0G067"/>
<dbReference type="Gene3D" id="2.60.120.920">
    <property type="match status" value="1"/>
</dbReference>
<feature type="compositionally biased region" description="Polar residues" evidence="4">
    <location>
        <begin position="497"/>
        <end position="508"/>
    </location>
</feature>
<feature type="compositionally biased region" description="Polar residues" evidence="4">
    <location>
        <begin position="443"/>
        <end position="455"/>
    </location>
</feature>
<dbReference type="OrthoDB" id="10266026at2759"/>
<feature type="compositionally biased region" description="Low complexity" evidence="4">
    <location>
        <begin position="92"/>
        <end position="113"/>
    </location>
</feature>
<organism evidence="6 7">
    <name type="scientific">Ustilago bromivora</name>
    <dbReference type="NCBI Taxonomy" id="307758"/>
    <lineage>
        <taxon>Eukaryota</taxon>
        <taxon>Fungi</taxon>
        <taxon>Dikarya</taxon>
        <taxon>Basidiomycota</taxon>
        <taxon>Ustilaginomycotina</taxon>
        <taxon>Ustilaginomycetes</taxon>
        <taxon>Ustilaginales</taxon>
        <taxon>Ustilaginaceae</taxon>
        <taxon>Ustilago</taxon>
    </lineage>
</organism>
<feature type="compositionally biased region" description="Gly residues" evidence="4">
    <location>
        <begin position="408"/>
        <end position="417"/>
    </location>
</feature>
<dbReference type="SUPFAM" id="SSF49899">
    <property type="entry name" value="Concanavalin A-like lectins/glucanases"/>
    <property type="match status" value="1"/>
</dbReference>
<accession>A0A1K0G067</accession>
<feature type="region of interest" description="Disordered" evidence="4">
    <location>
        <begin position="497"/>
        <end position="525"/>
    </location>
</feature>
<evidence type="ECO:0000313" key="6">
    <source>
        <dbReference type="EMBL" id="SAM78343.1"/>
    </source>
</evidence>
<dbReference type="SMART" id="SM00449">
    <property type="entry name" value="SPRY"/>
    <property type="match status" value="1"/>
</dbReference>
<dbReference type="InterPro" id="IPR013320">
    <property type="entry name" value="ConA-like_dom_sf"/>
</dbReference>
<dbReference type="PANTHER" id="PTHR10598">
    <property type="entry name" value="SET1/ASH2 HISTONE METHYLTRANSFERASE COMPLEX SUBUNIT ASH2"/>
    <property type="match status" value="1"/>
</dbReference>
<sequence length="748" mass="81443">MNGLLADHDDSMAHLNGSAVPNKRKHDDLTLARDDTGSVASVLAASSPLQPSSPPPHDDRSASSTPAPPYTSEAQRVYIARTAPHLLGLGQSSTPSGSPTPSAPPSGHSSPSSDDGHSTTDGLKSIPASSSKSHHIVPKNFPGPKPLTNDAEEFVPIPHLVHVPNTNALYNTVNFAFNRNGWRYTAAGPATQHLPLTVFKTLETRPANVHWCWSDRSRFTHISADASILSNEKGFRSSRTNIGVRQGEWYAEIEILPPDHLEPPPKSMIHGHQIRLGWGRREAGLNAPVGFDGYAYGYRGKTGDKVTLSRPQAYGKPYKEGDVVGMYIKLPPEREAVDKDDPANIRRERIPLRWKGQVYFESLEYPRTREMEQLFERSIKGTSLNEAYKGVEGTGVFEPYNPAANQGLGDGVDGNGNGASTSAVGGVGGSSGSAKVKNRKNPGATTKPSGPTTPSLRPIPKLEGSKIGFFLNGQPQGIAFRDLFDYRPLRVRGFTNLNPTYFSSSSTPKPARSRGKQPEPKRGEISEPIINIKPRENVFDDSALGYFPFVSSYGGARARLINGEEGFRYPPPDDIEAVLEAATPESTYSEPEGEGVGVGVKGKRWKPLCERFEDHLAEMWRYDLADEAKAQAVADQQAEEKEKKSNAAKDKYAAAKKKHAAALARDAAASPAPQMHEEERGEAEAEVDRTITREDAIEVDPTANGWDRQVNTPEPPSVEEREREGLRLPLLDGAMVEGEDVEMDDPVH</sequence>
<evidence type="ECO:0000313" key="7">
    <source>
        <dbReference type="Proteomes" id="UP000179920"/>
    </source>
</evidence>
<comment type="similarity">
    <text evidence="3">Belongs to the cclA family.</text>
</comment>
<feature type="region of interest" description="Disordered" evidence="4">
    <location>
        <begin position="87"/>
        <end position="147"/>
    </location>
</feature>
<dbReference type="InterPro" id="IPR003877">
    <property type="entry name" value="SPRY_dom"/>
</dbReference>
<feature type="compositionally biased region" description="Basic and acidic residues" evidence="4">
    <location>
        <begin position="516"/>
        <end position="525"/>
    </location>
</feature>
<evidence type="ECO:0000256" key="3">
    <source>
        <dbReference type="ARBA" id="ARBA00038149"/>
    </source>
</evidence>
<reference evidence="7" key="1">
    <citation type="submission" date="2016-04" db="EMBL/GenBank/DDBJ databases">
        <authorList>
            <person name="Guldener U."/>
            <person name="Guldener U."/>
        </authorList>
    </citation>
    <scope>NUCLEOTIDE SEQUENCE [LARGE SCALE GENOMIC DNA]</scope>
    <source>
        <strain evidence="7">UB2112</strain>
    </source>
</reference>
<dbReference type="GO" id="GO:0000976">
    <property type="term" value="F:transcription cis-regulatory region binding"/>
    <property type="evidence" value="ECO:0007669"/>
    <property type="project" value="TreeGrafter"/>
</dbReference>
<feature type="compositionally biased region" description="Acidic residues" evidence="4">
    <location>
        <begin position="737"/>
        <end position="748"/>
    </location>
</feature>
<gene>
    <name evidence="6" type="ORF">UBRO_02010</name>
</gene>
<dbReference type="GO" id="GO:0048188">
    <property type="term" value="C:Set1C/COMPASS complex"/>
    <property type="evidence" value="ECO:0007669"/>
    <property type="project" value="InterPro"/>
</dbReference>